<feature type="transmembrane region" description="Helical" evidence="1">
    <location>
        <begin position="89"/>
        <end position="108"/>
    </location>
</feature>
<evidence type="ECO:0000313" key="3">
    <source>
        <dbReference type="Proteomes" id="UP000824120"/>
    </source>
</evidence>
<name>A0A9J6B6P4_SOLCO</name>
<proteinExistence type="predicted"/>
<organism evidence="2 3">
    <name type="scientific">Solanum commersonii</name>
    <name type="common">Commerson's wild potato</name>
    <name type="synonym">Commerson's nightshade</name>
    <dbReference type="NCBI Taxonomy" id="4109"/>
    <lineage>
        <taxon>Eukaryota</taxon>
        <taxon>Viridiplantae</taxon>
        <taxon>Streptophyta</taxon>
        <taxon>Embryophyta</taxon>
        <taxon>Tracheophyta</taxon>
        <taxon>Spermatophyta</taxon>
        <taxon>Magnoliopsida</taxon>
        <taxon>eudicotyledons</taxon>
        <taxon>Gunneridae</taxon>
        <taxon>Pentapetalae</taxon>
        <taxon>asterids</taxon>
        <taxon>lamiids</taxon>
        <taxon>Solanales</taxon>
        <taxon>Solanaceae</taxon>
        <taxon>Solanoideae</taxon>
        <taxon>Solaneae</taxon>
        <taxon>Solanum</taxon>
    </lineage>
</organism>
<reference evidence="2 3" key="1">
    <citation type="submission" date="2020-09" db="EMBL/GenBank/DDBJ databases">
        <title>De no assembly of potato wild relative species, Solanum commersonii.</title>
        <authorList>
            <person name="Cho K."/>
        </authorList>
    </citation>
    <scope>NUCLEOTIDE SEQUENCE [LARGE SCALE GENOMIC DNA]</scope>
    <source>
        <strain evidence="2">LZ3.2</strain>
        <tissue evidence="2">Leaf</tissue>
    </source>
</reference>
<dbReference type="OrthoDB" id="532500at2759"/>
<keyword evidence="1" id="KW-1133">Transmembrane helix</keyword>
<evidence type="ECO:0000313" key="2">
    <source>
        <dbReference type="EMBL" id="KAG5632382.1"/>
    </source>
</evidence>
<keyword evidence="1" id="KW-0812">Transmembrane</keyword>
<comment type="caution">
    <text evidence="2">The sequence shown here is derived from an EMBL/GenBank/DDBJ whole genome shotgun (WGS) entry which is preliminary data.</text>
</comment>
<dbReference type="AlphaFoldDB" id="A0A9J6B6P4"/>
<accession>A0A9J6B6P4</accession>
<keyword evidence="1" id="KW-0472">Membrane</keyword>
<keyword evidence="3" id="KW-1185">Reference proteome</keyword>
<dbReference type="EMBL" id="JACXVP010000001">
    <property type="protein sequence ID" value="KAG5632382.1"/>
    <property type="molecule type" value="Genomic_DNA"/>
</dbReference>
<evidence type="ECO:0000256" key="1">
    <source>
        <dbReference type="SAM" id="Phobius"/>
    </source>
</evidence>
<sequence length="176" mass="20407">MVDFGQHYEIRVLDGARKLDSLRQQEDTGNQEEFDRNIAKAINKEALEVVVTIDSTQNEPPHDLDSIIPAKLTCFVDKHFIDVVSLETYIFSFITHLVLEVLFNVFHFRFKKVADRKKLFLSTIDPSDIANDLRINVVALRPFYEYLGCKLVCEKNIVLATLRVPLVFPSVRRRIR</sequence>
<protein>
    <submittedName>
        <fullName evidence="2">Uncharacterized protein</fullName>
    </submittedName>
</protein>
<feature type="non-terminal residue" evidence="2">
    <location>
        <position position="176"/>
    </location>
</feature>
<dbReference type="Proteomes" id="UP000824120">
    <property type="component" value="Chromosome 1"/>
</dbReference>
<gene>
    <name evidence="2" type="ORF">H5410_004099</name>
</gene>